<dbReference type="CAZy" id="GT4">
    <property type="family name" value="Glycosyltransferase Family 4"/>
</dbReference>
<dbReference type="InterPro" id="IPR050194">
    <property type="entry name" value="Glycosyltransferase_grp1"/>
</dbReference>
<dbReference type="Proteomes" id="UP000002383">
    <property type="component" value="Chromosome"/>
</dbReference>
<keyword evidence="3" id="KW-1185">Reference proteome</keyword>
<dbReference type="eggNOG" id="COG0438">
    <property type="taxonomic scope" value="Bacteria"/>
</dbReference>
<accession>B8GTT0</accession>
<dbReference type="NCBIfam" id="NF007640">
    <property type="entry name" value="PRK10307.1"/>
    <property type="match status" value="1"/>
</dbReference>
<dbReference type="Pfam" id="PF13692">
    <property type="entry name" value="Glyco_trans_1_4"/>
    <property type="match status" value="1"/>
</dbReference>
<dbReference type="STRING" id="396588.Tgr7_2094"/>
<evidence type="ECO:0000259" key="1">
    <source>
        <dbReference type="Pfam" id="PF13579"/>
    </source>
</evidence>
<dbReference type="Gene3D" id="3.40.50.2000">
    <property type="entry name" value="Glycogen Phosphorylase B"/>
    <property type="match status" value="2"/>
</dbReference>
<dbReference type="CDD" id="cd03794">
    <property type="entry name" value="GT4_WbuB-like"/>
    <property type="match status" value="1"/>
</dbReference>
<dbReference type="RefSeq" id="WP_012638653.1">
    <property type="nucleotide sequence ID" value="NC_011901.1"/>
</dbReference>
<sequence>MRILLYGINFAPELTGIGKYSGEMAAWLAARGHDVQVVTAPPYYPDWRVLGGYSPWKYRRESWCFDDQSRVRVHRCPIWVPRKPSGKKRLIHLASFALSSLPVALAHARWRPDVVMSVEPTLAVAPTALLLARLARAKSWLHVQDFEVDAAFDMGLVGGGWFKRQAMRTERALLSRFDRVSTISDRMMDRFAEKGVMDEARVLFPNWADTHAICPLDKPSVFRHELGLSSDAVVVLYSGNLGEKQGLEVLIEAAKLVADERNVVWVIAGTGSARARLEAMSSGLSNVRWLPLQPLERLNELLNLADIHVLPQRADAADLVMPSKLTGMLASGRATVATATKGTQVGQVMDECGVRVPPGDPRALAEAVVELARDESQRKVLGARARTYAEKHLGYDSIMTRFEAELNALVSGSARPVLEEK</sequence>
<dbReference type="PANTHER" id="PTHR45947:SF3">
    <property type="entry name" value="SULFOQUINOVOSYL TRANSFERASE SQD2"/>
    <property type="match status" value="1"/>
</dbReference>
<evidence type="ECO:0000313" key="3">
    <source>
        <dbReference type="Proteomes" id="UP000002383"/>
    </source>
</evidence>
<dbReference type="PANTHER" id="PTHR45947">
    <property type="entry name" value="SULFOQUINOVOSYL TRANSFERASE SQD2"/>
    <property type="match status" value="1"/>
</dbReference>
<dbReference type="GO" id="GO:0016758">
    <property type="term" value="F:hexosyltransferase activity"/>
    <property type="evidence" value="ECO:0007669"/>
    <property type="project" value="TreeGrafter"/>
</dbReference>
<organism evidence="2 3">
    <name type="scientific">Thioalkalivibrio sulfidiphilus (strain HL-EbGR7)</name>
    <dbReference type="NCBI Taxonomy" id="396588"/>
    <lineage>
        <taxon>Bacteria</taxon>
        <taxon>Pseudomonadati</taxon>
        <taxon>Pseudomonadota</taxon>
        <taxon>Gammaproteobacteria</taxon>
        <taxon>Chromatiales</taxon>
        <taxon>Ectothiorhodospiraceae</taxon>
        <taxon>Thioalkalivibrio</taxon>
    </lineage>
</organism>
<dbReference type="Pfam" id="PF13579">
    <property type="entry name" value="Glyco_trans_4_4"/>
    <property type="match status" value="1"/>
</dbReference>
<dbReference type="KEGG" id="tgr:Tgr7_2094"/>
<protein>
    <submittedName>
        <fullName evidence="2">Glycosyl transferase</fullName>
    </submittedName>
</protein>
<dbReference type="AlphaFoldDB" id="B8GTT0"/>
<dbReference type="OrthoDB" id="9787293at2"/>
<evidence type="ECO:0000313" key="2">
    <source>
        <dbReference type="EMBL" id="ACL73174.1"/>
    </source>
</evidence>
<gene>
    <name evidence="2" type="ordered locus">Tgr7_2094</name>
</gene>
<keyword evidence="2" id="KW-0808">Transferase</keyword>
<dbReference type="InterPro" id="IPR028098">
    <property type="entry name" value="Glyco_trans_4-like_N"/>
</dbReference>
<proteinExistence type="predicted"/>
<reference evidence="2 3" key="1">
    <citation type="journal article" date="2011" name="Stand. Genomic Sci.">
        <title>Complete genome sequence of 'Thioalkalivibrio sulfidophilus' HL-EbGr7.</title>
        <authorList>
            <person name="Muyzer G."/>
            <person name="Sorokin D.Y."/>
            <person name="Mavromatis K."/>
            <person name="Lapidus A."/>
            <person name="Clum A."/>
            <person name="Ivanova N."/>
            <person name="Pati A."/>
            <person name="d'Haeseleer P."/>
            <person name="Woyke T."/>
            <person name="Kyrpides N.C."/>
        </authorList>
    </citation>
    <scope>NUCLEOTIDE SEQUENCE [LARGE SCALE GENOMIC DNA]</scope>
    <source>
        <strain evidence="2 3">HL-EbGR7</strain>
    </source>
</reference>
<dbReference type="SUPFAM" id="SSF53756">
    <property type="entry name" value="UDP-Glycosyltransferase/glycogen phosphorylase"/>
    <property type="match status" value="1"/>
</dbReference>
<feature type="domain" description="Glycosyltransferase subfamily 4-like N-terminal" evidence="1">
    <location>
        <begin position="15"/>
        <end position="207"/>
    </location>
</feature>
<dbReference type="EMBL" id="CP001339">
    <property type="protein sequence ID" value="ACL73174.1"/>
    <property type="molecule type" value="Genomic_DNA"/>
</dbReference>
<dbReference type="HOGENOM" id="CLU_009583_11_5_6"/>
<name>B8GTT0_THISH</name>